<evidence type="ECO:0000313" key="2">
    <source>
        <dbReference type="Proteomes" id="UP000054097"/>
    </source>
</evidence>
<dbReference type="HOGENOM" id="CLU_1778605_0_0_1"/>
<reference evidence="2" key="2">
    <citation type="submission" date="2015-01" db="EMBL/GenBank/DDBJ databases">
        <title>Evolutionary Origins and Diversification of the Mycorrhizal Mutualists.</title>
        <authorList>
            <consortium name="DOE Joint Genome Institute"/>
            <consortium name="Mycorrhizal Genomics Consortium"/>
            <person name="Kohler A."/>
            <person name="Kuo A."/>
            <person name="Nagy L.G."/>
            <person name="Floudas D."/>
            <person name="Copeland A."/>
            <person name="Barry K.W."/>
            <person name="Cichocki N."/>
            <person name="Veneault-Fourrey C."/>
            <person name="LaButti K."/>
            <person name="Lindquist E.A."/>
            <person name="Lipzen A."/>
            <person name="Lundell T."/>
            <person name="Morin E."/>
            <person name="Murat C."/>
            <person name="Riley R."/>
            <person name="Ohm R."/>
            <person name="Sun H."/>
            <person name="Tunlid A."/>
            <person name="Henrissat B."/>
            <person name="Grigoriev I.V."/>
            <person name="Hibbett D.S."/>
            <person name="Martin F."/>
        </authorList>
    </citation>
    <scope>NUCLEOTIDE SEQUENCE [LARGE SCALE GENOMIC DNA]</scope>
    <source>
        <strain evidence="2">MAFF 305830</strain>
    </source>
</reference>
<organism evidence="1 2">
    <name type="scientific">Serendipita vermifera MAFF 305830</name>
    <dbReference type="NCBI Taxonomy" id="933852"/>
    <lineage>
        <taxon>Eukaryota</taxon>
        <taxon>Fungi</taxon>
        <taxon>Dikarya</taxon>
        <taxon>Basidiomycota</taxon>
        <taxon>Agaricomycotina</taxon>
        <taxon>Agaricomycetes</taxon>
        <taxon>Sebacinales</taxon>
        <taxon>Serendipitaceae</taxon>
        <taxon>Serendipita</taxon>
    </lineage>
</organism>
<accession>A0A0C3AQC9</accession>
<keyword evidence="2" id="KW-1185">Reference proteome</keyword>
<evidence type="ECO:0000313" key="1">
    <source>
        <dbReference type="EMBL" id="KIM21476.1"/>
    </source>
</evidence>
<dbReference type="EMBL" id="KN824382">
    <property type="protein sequence ID" value="KIM21476.1"/>
    <property type="molecule type" value="Genomic_DNA"/>
</dbReference>
<reference evidence="1 2" key="1">
    <citation type="submission" date="2014-04" db="EMBL/GenBank/DDBJ databases">
        <authorList>
            <consortium name="DOE Joint Genome Institute"/>
            <person name="Kuo A."/>
            <person name="Zuccaro A."/>
            <person name="Kohler A."/>
            <person name="Nagy L.G."/>
            <person name="Floudas D."/>
            <person name="Copeland A."/>
            <person name="Barry K.W."/>
            <person name="Cichocki N."/>
            <person name="Veneault-Fourrey C."/>
            <person name="LaButti K."/>
            <person name="Lindquist E.A."/>
            <person name="Lipzen A."/>
            <person name="Lundell T."/>
            <person name="Morin E."/>
            <person name="Murat C."/>
            <person name="Sun H."/>
            <person name="Tunlid A."/>
            <person name="Henrissat B."/>
            <person name="Grigoriev I.V."/>
            <person name="Hibbett D.S."/>
            <person name="Martin F."/>
            <person name="Nordberg H.P."/>
            <person name="Cantor M.N."/>
            <person name="Hua S.X."/>
        </authorList>
    </citation>
    <scope>NUCLEOTIDE SEQUENCE [LARGE SCALE GENOMIC DNA]</scope>
    <source>
        <strain evidence="1 2">MAFF 305830</strain>
    </source>
</reference>
<protein>
    <submittedName>
        <fullName evidence="1">Uncharacterized protein</fullName>
    </submittedName>
</protein>
<name>A0A0C3AQC9_SERVB</name>
<gene>
    <name evidence="1" type="ORF">M408DRAFT_103850</name>
</gene>
<proteinExistence type="predicted"/>
<sequence length="146" mass="15645">MSQNHSTILQNNTTTTRTTSLCSGVGGISRTPRLANQGISCHHLARSSTPSRSMFKALIPTAQSSIATQLAQGYGDQTQSPMTPRQGHTIGLKKNLLPKVKVSPGGSVYQMVGLRPIQLTRVCIHSPIAPGFPRPLLSGLQMDSHF</sequence>
<dbReference type="Proteomes" id="UP000054097">
    <property type="component" value="Unassembled WGS sequence"/>
</dbReference>
<dbReference type="AlphaFoldDB" id="A0A0C3AQC9"/>